<feature type="region of interest" description="Disordered" evidence="1">
    <location>
        <begin position="37"/>
        <end position="65"/>
    </location>
</feature>
<protein>
    <submittedName>
        <fullName evidence="3">LD19629p</fullName>
    </submittedName>
</protein>
<feature type="compositionally biased region" description="Gly residues" evidence="1">
    <location>
        <begin position="49"/>
        <end position="58"/>
    </location>
</feature>
<sequence length="65" mass="7066">MPLIRCFAIAIGIAILEHTLQIQVYLPPVRKMRHKAQREWTMPKIAGKTEGGGNGVGGESHLASS</sequence>
<reference evidence="3" key="1">
    <citation type="submission" date="2001-10" db="EMBL/GenBank/DDBJ databases">
        <authorList>
            <person name="Stapleton M."/>
            <person name="Brokstein P."/>
            <person name="Hong L."/>
            <person name="Agbayani A."/>
            <person name="Carlson J."/>
            <person name="Champe M."/>
            <person name="Chavez C."/>
            <person name="Dorsett V."/>
            <person name="Farfan D."/>
            <person name="Frise E."/>
            <person name="George R."/>
            <person name="Gonzalez M."/>
            <person name="Guarin H."/>
            <person name="Li P."/>
            <person name="Liao G."/>
            <person name="Miranda A."/>
            <person name="Mungall C.J."/>
            <person name="Nunoo J."/>
            <person name="Pacleb J."/>
            <person name="Paragas V."/>
            <person name="Park S."/>
            <person name="Phouanenavong S."/>
            <person name="Wan K."/>
            <person name="Yu C."/>
            <person name="Lewis S.E."/>
            <person name="Rubin G.M."/>
            <person name="Celniker S."/>
        </authorList>
    </citation>
    <scope>NUCLEOTIDE SEQUENCE</scope>
    <source>
        <strain evidence="3">Berkeley</strain>
    </source>
</reference>
<evidence type="ECO:0000256" key="1">
    <source>
        <dbReference type="SAM" id="MobiDB-lite"/>
    </source>
</evidence>
<accession>Q95RM8</accession>
<dbReference type="EMBL" id="AY061271">
    <property type="protein sequence ID" value="AAL28819.1"/>
    <property type="molecule type" value="mRNA"/>
</dbReference>
<feature type="signal peptide" evidence="2">
    <location>
        <begin position="1"/>
        <end position="21"/>
    </location>
</feature>
<evidence type="ECO:0000256" key="2">
    <source>
        <dbReference type="SAM" id="SignalP"/>
    </source>
</evidence>
<evidence type="ECO:0000313" key="3">
    <source>
        <dbReference type="EMBL" id="AAL28819.1"/>
    </source>
</evidence>
<dbReference type="AlphaFoldDB" id="Q95RM8"/>
<organism evidence="3">
    <name type="scientific">Drosophila melanogaster</name>
    <name type="common">Fruit fly</name>
    <dbReference type="NCBI Taxonomy" id="7227"/>
    <lineage>
        <taxon>Eukaryota</taxon>
        <taxon>Metazoa</taxon>
        <taxon>Ecdysozoa</taxon>
        <taxon>Arthropoda</taxon>
        <taxon>Hexapoda</taxon>
        <taxon>Insecta</taxon>
        <taxon>Pterygota</taxon>
        <taxon>Neoptera</taxon>
        <taxon>Endopterygota</taxon>
        <taxon>Diptera</taxon>
        <taxon>Brachycera</taxon>
        <taxon>Muscomorpha</taxon>
        <taxon>Ephydroidea</taxon>
        <taxon>Drosophilidae</taxon>
        <taxon>Drosophila</taxon>
        <taxon>Sophophora</taxon>
    </lineage>
</organism>
<name>Q95RM8_DROME</name>
<feature type="chain" id="PRO_5004321061" evidence="2">
    <location>
        <begin position="22"/>
        <end position="65"/>
    </location>
</feature>
<keyword evidence="2" id="KW-0732">Signal</keyword>
<proteinExistence type="evidence at transcript level"/>